<dbReference type="EMBL" id="MGJB01000017">
    <property type="protein sequence ID" value="OGM98316.1"/>
    <property type="molecule type" value="Genomic_DNA"/>
</dbReference>
<gene>
    <name evidence="1" type="ORF">A2649_03460</name>
</gene>
<accession>A0A1F8EBS0</accession>
<evidence type="ECO:0000313" key="1">
    <source>
        <dbReference type="EMBL" id="OGM98316.1"/>
    </source>
</evidence>
<sequence length="78" mass="8603">MFLFYQIFNLIGSSKDIARAWAGGARAIPKLFLAAYFALRNTKLAAAKIARTGREFIFPTPLFLPAPSERISEALGRA</sequence>
<dbReference type="Proteomes" id="UP000176893">
    <property type="component" value="Unassembled WGS sequence"/>
</dbReference>
<proteinExistence type="predicted"/>
<dbReference type="AlphaFoldDB" id="A0A1F8EBS0"/>
<comment type="caution">
    <text evidence="1">The sequence shown here is derived from an EMBL/GenBank/DDBJ whole genome shotgun (WGS) entry which is preliminary data.</text>
</comment>
<reference evidence="1 2" key="1">
    <citation type="journal article" date="2016" name="Nat. Commun.">
        <title>Thousands of microbial genomes shed light on interconnected biogeochemical processes in an aquifer system.</title>
        <authorList>
            <person name="Anantharaman K."/>
            <person name="Brown C.T."/>
            <person name="Hug L.A."/>
            <person name="Sharon I."/>
            <person name="Castelle C.J."/>
            <person name="Probst A.J."/>
            <person name="Thomas B.C."/>
            <person name="Singh A."/>
            <person name="Wilkins M.J."/>
            <person name="Karaoz U."/>
            <person name="Brodie E.L."/>
            <person name="Williams K.H."/>
            <person name="Hubbard S.S."/>
            <person name="Banfield J.F."/>
        </authorList>
    </citation>
    <scope>NUCLEOTIDE SEQUENCE [LARGE SCALE GENOMIC DNA]</scope>
</reference>
<evidence type="ECO:0000313" key="2">
    <source>
        <dbReference type="Proteomes" id="UP000176893"/>
    </source>
</evidence>
<organism evidence="1 2">
    <name type="scientific">Candidatus Yanofskybacteria bacterium RIFCSPHIGHO2_01_FULL_41_26</name>
    <dbReference type="NCBI Taxonomy" id="1802661"/>
    <lineage>
        <taxon>Bacteria</taxon>
        <taxon>Candidatus Yanofskyibacteriota</taxon>
    </lineage>
</organism>
<name>A0A1F8EBS0_9BACT</name>
<dbReference type="STRING" id="1802661.A2649_03460"/>
<protein>
    <submittedName>
        <fullName evidence="1">Uncharacterized protein</fullName>
    </submittedName>
</protein>